<reference evidence="1 2" key="1">
    <citation type="journal article" date="2016" name="Front. Microbiol.">
        <title>Fuerstia marisgermanicae gen. nov., sp. nov., an Unusual Member of the Phylum Planctomycetes from the German Wadden Sea.</title>
        <authorList>
            <person name="Kohn T."/>
            <person name="Heuer A."/>
            <person name="Jogler M."/>
            <person name="Vollmers J."/>
            <person name="Boedeker C."/>
            <person name="Bunk B."/>
            <person name="Rast P."/>
            <person name="Borchert D."/>
            <person name="Glockner I."/>
            <person name="Freese H.M."/>
            <person name="Klenk H.P."/>
            <person name="Overmann J."/>
            <person name="Kaster A.K."/>
            <person name="Rohde M."/>
            <person name="Wiegand S."/>
            <person name="Jogler C."/>
        </authorList>
    </citation>
    <scope>NUCLEOTIDE SEQUENCE [LARGE SCALE GENOMIC DNA]</scope>
    <source>
        <strain evidence="1 2">NH11</strain>
    </source>
</reference>
<dbReference type="STRING" id="1891926.Fuma_00936"/>
<proteinExistence type="predicted"/>
<dbReference type="EMBL" id="CP017641">
    <property type="protein sequence ID" value="APZ91348.1"/>
    <property type="molecule type" value="Genomic_DNA"/>
</dbReference>
<keyword evidence="2" id="KW-1185">Reference proteome</keyword>
<gene>
    <name evidence="1" type="ORF">Fuma_00936</name>
</gene>
<dbReference type="KEGG" id="fmr:Fuma_00936"/>
<organism evidence="1 2">
    <name type="scientific">Fuerstiella marisgermanici</name>
    <dbReference type="NCBI Taxonomy" id="1891926"/>
    <lineage>
        <taxon>Bacteria</taxon>
        <taxon>Pseudomonadati</taxon>
        <taxon>Planctomycetota</taxon>
        <taxon>Planctomycetia</taxon>
        <taxon>Planctomycetales</taxon>
        <taxon>Planctomycetaceae</taxon>
        <taxon>Fuerstiella</taxon>
    </lineage>
</organism>
<evidence type="ECO:0000313" key="1">
    <source>
        <dbReference type="EMBL" id="APZ91348.1"/>
    </source>
</evidence>
<dbReference type="AlphaFoldDB" id="A0A1P8WBA7"/>
<protein>
    <submittedName>
        <fullName evidence="1">Uncharacterized protein</fullName>
    </submittedName>
</protein>
<name>A0A1P8WBA7_9PLAN</name>
<accession>A0A1P8WBA7</accession>
<dbReference type="Proteomes" id="UP000187735">
    <property type="component" value="Chromosome"/>
</dbReference>
<evidence type="ECO:0000313" key="2">
    <source>
        <dbReference type="Proteomes" id="UP000187735"/>
    </source>
</evidence>
<sequence>MSHSVGRHAVLLSEILYELASGIRELGHGRNPGLWLSAADRNGRREHCHPVGHPIVTRPRCYVKRRQARFQKFPADGNFPSSDRAHRRANLARSCFKQMPNSLLIRSVSQHPPWTCRSFRGEGLASSRATAETLPHMSIGAKAASSVSDPGISGFDGTLPQFGFIKRVGTPGRFPSEANSAAAREGGIRGTKCVLIFEAVWALRVNFAVRCRDGGASFG</sequence>